<dbReference type="SUPFAM" id="SSF53850">
    <property type="entry name" value="Periplasmic binding protein-like II"/>
    <property type="match status" value="1"/>
</dbReference>
<protein>
    <submittedName>
        <fullName evidence="5">Molybdate transport system substrate-binding protein</fullName>
    </submittedName>
</protein>
<keyword evidence="2" id="KW-0479">Metal-binding</keyword>
<dbReference type="GO" id="GO:0046872">
    <property type="term" value="F:metal ion binding"/>
    <property type="evidence" value="ECO:0007669"/>
    <property type="project" value="UniProtKB-KW"/>
</dbReference>
<dbReference type="Gene3D" id="3.40.190.10">
    <property type="entry name" value="Periplasmic binding protein-like II"/>
    <property type="match status" value="2"/>
</dbReference>
<keyword evidence="3" id="KW-0732">Signal</keyword>
<dbReference type="AlphaFoldDB" id="A0A7W8XSM4"/>
<keyword evidence="6" id="KW-1185">Reference proteome</keyword>
<dbReference type="NCBIfam" id="TIGR01256">
    <property type="entry name" value="modA"/>
    <property type="match status" value="1"/>
</dbReference>
<gene>
    <name evidence="5" type="ORF">GGD50_003486</name>
</gene>
<sequence length="243" mass="25873">MTEPVRVLSAGSMRHAFPAVVSAFEQVTGIAVSLTLGPAGLLRGRIEAGEAFDLFASANMAHPRRLASIGIAEDAVCFARNRLCVLARADLGLTTENFLTVLSDPSVKIGTSTPGDDPAGDYAFQVFDRIEARHPGRGEAMKSRARQLVGGRNSPPTPPGKGSGYLITDGEADLMISYYSNARLLEADPAFSVVDIPGEFLPLIEYGVAVRTNAGTGARRLRDFLLSPRGQEILQETGFSPII</sequence>
<accession>A0A7W8XSM4</accession>
<dbReference type="RefSeq" id="WP_183938515.1">
    <property type="nucleotide sequence ID" value="NZ_JACHBI010000006.1"/>
</dbReference>
<dbReference type="InterPro" id="IPR005950">
    <property type="entry name" value="ModA"/>
</dbReference>
<dbReference type="InterPro" id="IPR050682">
    <property type="entry name" value="ModA/WtpA"/>
</dbReference>
<comment type="caution">
    <text evidence="5">The sequence shown here is derived from an EMBL/GenBank/DDBJ whole genome shotgun (WGS) entry which is preliminary data.</text>
</comment>
<feature type="region of interest" description="Disordered" evidence="4">
    <location>
        <begin position="136"/>
        <end position="164"/>
    </location>
</feature>
<evidence type="ECO:0000256" key="2">
    <source>
        <dbReference type="ARBA" id="ARBA00022723"/>
    </source>
</evidence>
<name>A0A7W8XSM4_9HYPH</name>
<evidence type="ECO:0000256" key="1">
    <source>
        <dbReference type="ARBA" id="ARBA00009175"/>
    </source>
</evidence>
<reference evidence="5 6" key="1">
    <citation type="submission" date="2020-08" db="EMBL/GenBank/DDBJ databases">
        <title>Genomic Encyclopedia of Type Strains, Phase IV (KMG-V): Genome sequencing to study the core and pangenomes of soil and plant-associated prokaryotes.</title>
        <authorList>
            <person name="Whitman W."/>
        </authorList>
    </citation>
    <scope>NUCLEOTIDE SEQUENCE [LARGE SCALE GENOMIC DNA]</scope>
    <source>
        <strain evidence="5 6">SEMIA 4064</strain>
    </source>
</reference>
<organism evidence="5 6">
    <name type="scientific">Rhizobium paranaense</name>
    <dbReference type="NCBI Taxonomy" id="1650438"/>
    <lineage>
        <taxon>Bacteria</taxon>
        <taxon>Pseudomonadati</taxon>
        <taxon>Pseudomonadota</taxon>
        <taxon>Alphaproteobacteria</taxon>
        <taxon>Hyphomicrobiales</taxon>
        <taxon>Rhizobiaceae</taxon>
        <taxon>Rhizobium/Agrobacterium group</taxon>
        <taxon>Rhizobium</taxon>
    </lineage>
</organism>
<dbReference type="Proteomes" id="UP000549882">
    <property type="component" value="Unassembled WGS sequence"/>
</dbReference>
<comment type="similarity">
    <text evidence="1">Belongs to the bacterial solute-binding protein ModA family.</text>
</comment>
<dbReference type="GO" id="GO:0015689">
    <property type="term" value="P:molybdate ion transport"/>
    <property type="evidence" value="ECO:0007669"/>
    <property type="project" value="InterPro"/>
</dbReference>
<dbReference type="NCBIfam" id="NF002918">
    <property type="entry name" value="PRK03537.1-4"/>
    <property type="match status" value="1"/>
</dbReference>
<evidence type="ECO:0000256" key="3">
    <source>
        <dbReference type="ARBA" id="ARBA00022729"/>
    </source>
</evidence>
<evidence type="ECO:0000313" key="5">
    <source>
        <dbReference type="EMBL" id="MBB5574857.1"/>
    </source>
</evidence>
<dbReference type="Pfam" id="PF13531">
    <property type="entry name" value="SBP_bac_11"/>
    <property type="match status" value="1"/>
</dbReference>
<dbReference type="GO" id="GO:0030973">
    <property type="term" value="F:molybdate ion binding"/>
    <property type="evidence" value="ECO:0007669"/>
    <property type="project" value="TreeGrafter"/>
</dbReference>
<dbReference type="PANTHER" id="PTHR30632">
    <property type="entry name" value="MOLYBDATE-BINDING PERIPLASMIC PROTEIN"/>
    <property type="match status" value="1"/>
</dbReference>
<dbReference type="EMBL" id="JACHBI010000006">
    <property type="protein sequence ID" value="MBB5574857.1"/>
    <property type="molecule type" value="Genomic_DNA"/>
</dbReference>
<evidence type="ECO:0000256" key="4">
    <source>
        <dbReference type="SAM" id="MobiDB-lite"/>
    </source>
</evidence>
<proteinExistence type="inferred from homology"/>
<evidence type="ECO:0000313" key="6">
    <source>
        <dbReference type="Proteomes" id="UP000549882"/>
    </source>
</evidence>
<dbReference type="PANTHER" id="PTHR30632:SF0">
    <property type="entry name" value="SULFATE-BINDING PROTEIN"/>
    <property type="match status" value="1"/>
</dbReference>